<feature type="domain" description="C2H2-type" evidence="1">
    <location>
        <begin position="146"/>
        <end position="169"/>
    </location>
</feature>
<dbReference type="EMBL" id="CP137309">
    <property type="protein sequence ID" value="WQF83969.1"/>
    <property type="molecule type" value="Genomic_DNA"/>
</dbReference>
<dbReference type="GeneID" id="87945486"/>
<dbReference type="InterPro" id="IPR013087">
    <property type="entry name" value="Znf_C2H2_type"/>
</dbReference>
<dbReference type="KEGG" id="cdet:87945486"/>
<organism evidence="2 3">
    <name type="scientific">Colletotrichum destructivum</name>
    <dbReference type="NCBI Taxonomy" id="34406"/>
    <lineage>
        <taxon>Eukaryota</taxon>
        <taxon>Fungi</taxon>
        <taxon>Dikarya</taxon>
        <taxon>Ascomycota</taxon>
        <taxon>Pezizomycotina</taxon>
        <taxon>Sordariomycetes</taxon>
        <taxon>Hypocreomycetidae</taxon>
        <taxon>Glomerellales</taxon>
        <taxon>Glomerellaceae</taxon>
        <taxon>Colletotrichum</taxon>
        <taxon>Colletotrichum destructivum species complex</taxon>
    </lineage>
</organism>
<evidence type="ECO:0000259" key="1">
    <source>
        <dbReference type="PROSITE" id="PS00028"/>
    </source>
</evidence>
<keyword evidence="3" id="KW-1185">Reference proteome</keyword>
<dbReference type="PROSITE" id="PS00028">
    <property type="entry name" value="ZINC_FINGER_C2H2_1"/>
    <property type="match status" value="1"/>
</dbReference>
<sequence>MSTAALSTSIPTLNTENSSSLFGDVCCLDAFTTPHRPAGDSELGSADGSDLAFVSEVYDQPPETLYTASETCDDIGIIINNELFRVPELTLSISSITGQANNTSPLTPEPTLQEATLNLVDGCLYTKPSAPSPTPSHKHTKKSLSCQRGCSLSFASPKDLRRHYGSEKHARGTVIKSYRCRCGYSTSPGNDHYRRHLRGIAESRPCQLRRPFFELHLPAGGRRRAMPGYTYVTSTLARRDAGSLGGRRSPGGPKP</sequence>
<evidence type="ECO:0000313" key="3">
    <source>
        <dbReference type="Proteomes" id="UP001322277"/>
    </source>
</evidence>
<accession>A0AAX4IKX4</accession>
<evidence type="ECO:0000313" key="2">
    <source>
        <dbReference type="EMBL" id="WQF83969.1"/>
    </source>
</evidence>
<proteinExistence type="predicted"/>
<dbReference type="RefSeq" id="XP_062781193.1">
    <property type="nucleotide sequence ID" value="XM_062925142.1"/>
</dbReference>
<name>A0AAX4IKX4_9PEZI</name>
<reference evidence="3" key="1">
    <citation type="journal article" date="2023" name="bioRxiv">
        <title>Complete genome of the Medicago anthracnose fungus, Colletotrichum destructivum, reveals a mini-chromosome-like region within a core chromosome.</title>
        <authorList>
            <person name="Lapalu N."/>
            <person name="Simon A."/>
            <person name="Lu A."/>
            <person name="Plaumann P.-L."/>
            <person name="Amselem J."/>
            <person name="Pigne S."/>
            <person name="Auger A."/>
            <person name="Koch C."/>
            <person name="Dallery J.-F."/>
            <person name="O'Connell R.J."/>
        </authorList>
    </citation>
    <scope>NUCLEOTIDE SEQUENCE [LARGE SCALE GENOMIC DNA]</scope>
    <source>
        <strain evidence="3">CBS 520.97</strain>
    </source>
</reference>
<protein>
    <submittedName>
        <fullName evidence="2">Zinc finger C2H2-type</fullName>
    </submittedName>
</protein>
<dbReference type="Proteomes" id="UP001322277">
    <property type="component" value="Chromosome 5"/>
</dbReference>
<gene>
    <name evidence="2" type="ORF">CDEST_08983</name>
</gene>
<dbReference type="AlphaFoldDB" id="A0AAX4IKX4"/>